<feature type="non-terminal residue" evidence="3">
    <location>
        <position position="940"/>
    </location>
</feature>
<accession>A0A1J1GKB1</accession>
<keyword evidence="1" id="KW-0472">Membrane</keyword>
<dbReference type="AlphaFoldDB" id="A0A1J1GKB1"/>
<protein>
    <submittedName>
        <fullName evidence="3">Cytoadherence linked asexual protein, putative</fullName>
    </submittedName>
</protein>
<evidence type="ECO:0000313" key="3">
    <source>
        <dbReference type="EMBL" id="CRG84841.1"/>
    </source>
</evidence>
<proteinExistence type="predicted"/>
<keyword evidence="1" id="KW-0812">Transmembrane</keyword>
<feature type="signal peptide" evidence="2">
    <location>
        <begin position="1"/>
        <end position="24"/>
    </location>
</feature>
<dbReference type="Pfam" id="PF03805">
    <property type="entry name" value="CLAG"/>
    <property type="match status" value="1"/>
</dbReference>
<keyword evidence="2" id="KW-0732">Signal</keyword>
<feature type="chain" id="PRO_5012227304" evidence="2">
    <location>
        <begin position="25"/>
        <end position="940"/>
    </location>
</feature>
<evidence type="ECO:0000256" key="1">
    <source>
        <dbReference type="SAM" id="Phobius"/>
    </source>
</evidence>
<name>A0A1J1GKB1_PLARL</name>
<dbReference type="GO" id="GO:0020035">
    <property type="term" value="P:adhesion of symbiont to microvasculature"/>
    <property type="evidence" value="ECO:0007669"/>
    <property type="project" value="InterPro"/>
</dbReference>
<keyword evidence="4" id="KW-1185">Reference proteome</keyword>
<evidence type="ECO:0000313" key="4">
    <source>
        <dbReference type="Proteomes" id="UP000220158"/>
    </source>
</evidence>
<dbReference type="OMA" id="LMHDLNW"/>
<gene>
    <name evidence="3" type="ORF">PRELSG_0028600</name>
</gene>
<dbReference type="VEuPathDB" id="PlasmoDB:PRELSG_0028600"/>
<dbReference type="GeneID" id="39734215"/>
<dbReference type="OrthoDB" id="382618at2759"/>
<dbReference type="RefSeq" id="XP_028531183.1">
    <property type="nucleotide sequence ID" value="XM_028675901.1"/>
</dbReference>
<reference evidence="3 4" key="1">
    <citation type="submission" date="2015-04" db="EMBL/GenBank/DDBJ databases">
        <authorList>
            <consortium name="Pathogen Informatics"/>
        </authorList>
    </citation>
    <scope>NUCLEOTIDE SEQUENCE [LARGE SCALE GENOMIC DNA]</scope>
    <source>
        <strain evidence="3 4">SGS1</strain>
    </source>
</reference>
<sequence length="940" mass="113525">MIICFIEQTFIYFLFFILQQKIYCSYKDSNINELINVIGNVELYDNLIKLEGLMLQSLEMDELKLPILNPEIKIYLNMSNFKVVRIISNNEEYDYIIPTSRCNTEDLVKFEYILKEQLVRSYDSKNSNLVKKKNLIVRSLKIIKFMLVPMNFYKKTKKIKESLIELNSLFYYKSKRLNKTLIYHIKYKNWLFQFNKSNYKNIRKKLFTHMPIYTNSDIIEHNDLFFTTNSDINSMKKLDYLSNFYNLGIYNLIGSHFIVLGHFIVLKLALKYFFRYFELGSVKFYSWQNILQFNISDRFKVLDLFCNISGSYEANIKRRKQYLNSNIISPLEECGTLEFLINYFNAYQMELYVYANQINLNIQILLENNHLKDKFFDFMCNNYENCNIYESDKFKNEYNEIVLKKNEKNEFLKGIYSKSYGINAFNIYINFLYFIKYYSYYNKNNILYVHLLNLIGILNGDSKAYVSSIYLPGYYNIIQLSFDEKSELTELYDNLLKCVETCYMKDKNRKVPNVKDSILNFKKYDSEICNMCEGTLFYINGQNENNITILQKFYIYVTKVLKINNISSLIKNMNIFEDYSNFLMHDVNWFTFLLLFRLTSYMNVARYNIANAMYISLRKEDKSKRTIVTNYWFPSPIKKYYSFYVRKNKSVNLLEKLEDLINATTIEKMKTCIKFIIHVNSFLQLDFFYYLNEPPLKQQHSYALTMLIEQKFKEWFLNYLSGYFFLNYEDENTRKNMAEKIEKGEFITPKYSKWTTHMKKFIEKSYQTYLNQRHVKNLFDYYDHYNINNKIMLMKDSYELYSKNYENIIFSADIIDLKKNDLLSNKKKRRNRNFYYIHSISGNSVNYHKFGIIYGYTVNKNYLKEIVDELFVLYKMNKNIFSDMSFLQTVYLLFRKIENSFNVHRRNDNVSMNNIFFFNVSKHYSKLSKKDREEEINLSM</sequence>
<feature type="transmembrane region" description="Helical" evidence="1">
    <location>
        <begin position="244"/>
        <end position="266"/>
    </location>
</feature>
<dbReference type="KEGG" id="prel:PRELSG_0028600"/>
<keyword evidence="1" id="KW-1133">Transmembrane helix</keyword>
<evidence type="ECO:0000256" key="2">
    <source>
        <dbReference type="SAM" id="SignalP"/>
    </source>
</evidence>
<organism evidence="3 4">
    <name type="scientific">Plasmodium relictum</name>
    <dbReference type="NCBI Taxonomy" id="85471"/>
    <lineage>
        <taxon>Eukaryota</taxon>
        <taxon>Sar</taxon>
        <taxon>Alveolata</taxon>
        <taxon>Apicomplexa</taxon>
        <taxon>Aconoidasida</taxon>
        <taxon>Haemosporida</taxon>
        <taxon>Plasmodiidae</taxon>
        <taxon>Plasmodium</taxon>
        <taxon>Plasmodium (Haemamoeba)</taxon>
    </lineage>
</organism>
<dbReference type="Proteomes" id="UP000220158">
    <property type="component" value="Unassembled WGS sequence"/>
</dbReference>
<dbReference type="EMBL" id="CVMU01000303">
    <property type="protein sequence ID" value="CRG84841.1"/>
    <property type="molecule type" value="Genomic_DNA"/>
</dbReference>
<dbReference type="InterPro" id="IPR005553">
    <property type="entry name" value="CLAG"/>
</dbReference>